<keyword evidence="2 4" id="KW-0813">Transport</keyword>
<evidence type="ECO:0000259" key="6">
    <source>
        <dbReference type="Pfam" id="PF12849"/>
    </source>
</evidence>
<dbReference type="PROSITE" id="PS51257">
    <property type="entry name" value="PROKAR_LIPOPROTEIN"/>
    <property type="match status" value="1"/>
</dbReference>
<reference evidence="7 8" key="1">
    <citation type="submission" date="2019-03" db="EMBL/GenBank/DDBJ databases">
        <title>Genomic Encyclopedia of Type Strains, Phase IV (KMG-IV): sequencing the most valuable type-strain genomes for metagenomic binning, comparative biology and taxonomic classification.</title>
        <authorList>
            <person name="Goeker M."/>
        </authorList>
    </citation>
    <scope>NUCLEOTIDE SEQUENCE [LARGE SCALE GENOMIC DNA]</scope>
    <source>
        <strain evidence="7 8">DSM 45765</strain>
    </source>
</reference>
<dbReference type="GO" id="GO:0043190">
    <property type="term" value="C:ATP-binding cassette (ABC) transporter complex"/>
    <property type="evidence" value="ECO:0007669"/>
    <property type="project" value="InterPro"/>
</dbReference>
<evidence type="ECO:0000313" key="7">
    <source>
        <dbReference type="EMBL" id="TCP54365.1"/>
    </source>
</evidence>
<dbReference type="Proteomes" id="UP000294911">
    <property type="component" value="Unassembled WGS sequence"/>
</dbReference>
<feature type="chain" id="PRO_5020225296" description="Phosphate-binding protein" evidence="5">
    <location>
        <begin position="23"/>
        <end position="371"/>
    </location>
</feature>
<keyword evidence="3 4" id="KW-0592">Phosphate transport</keyword>
<comment type="similarity">
    <text evidence="1 4">Belongs to the PstS family.</text>
</comment>
<dbReference type="CDD" id="cd13565">
    <property type="entry name" value="PBP2_PstS"/>
    <property type="match status" value="1"/>
</dbReference>
<evidence type="ECO:0000313" key="8">
    <source>
        <dbReference type="Proteomes" id="UP000294911"/>
    </source>
</evidence>
<evidence type="ECO:0000256" key="5">
    <source>
        <dbReference type="SAM" id="SignalP"/>
    </source>
</evidence>
<dbReference type="SUPFAM" id="SSF53850">
    <property type="entry name" value="Periplasmic binding protein-like II"/>
    <property type="match status" value="1"/>
</dbReference>
<evidence type="ECO:0000256" key="3">
    <source>
        <dbReference type="ARBA" id="ARBA00022592"/>
    </source>
</evidence>
<dbReference type="GO" id="GO:0042301">
    <property type="term" value="F:phosphate ion binding"/>
    <property type="evidence" value="ECO:0007669"/>
    <property type="project" value="InterPro"/>
</dbReference>
<gene>
    <name evidence="7" type="ORF">EV191_103410</name>
</gene>
<keyword evidence="5" id="KW-0732">Signal</keyword>
<dbReference type="RefSeq" id="WP_132877106.1">
    <property type="nucleotide sequence ID" value="NZ_SLXQ01000003.1"/>
</dbReference>
<dbReference type="AlphaFoldDB" id="A0A4R2R4R3"/>
<dbReference type="GO" id="GO:0035435">
    <property type="term" value="P:phosphate ion transmembrane transport"/>
    <property type="evidence" value="ECO:0007669"/>
    <property type="project" value="InterPro"/>
</dbReference>
<dbReference type="Pfam" id="PF12849">
    <property type="entry name" value="PBP_like_2"/>
    <property type="match status" value="1"/>
</dbReference>
<name>A0A4R2R4R3_9PSEU</name>
<protein>
    <recommendedName>
        <fullName evidence="4">Phosphate-binding protein</fullName>
    </recommendedName>
</protein>
<dbReference type="PANTHER" id="PTHR42996">
    <property type="entry name" value="PHOSPHATE-BINDING PROTEIN PSTS"/>
    <property type="match status" value="1"/>
</dbReference>
<evidence type="ECO:0000256" key="1">
    <source>
        <dbReference type="ARBA" id="ARBA00008725"/>
    </source>
</evidence>
<dbReference type="EMBL" id="SLXQ01000003">
    <property type="protein sequence ID" value="TCP54365.1"/>
    <property type="molecule type" value="Genomic_DNA"/>
</dbReference>
<keyword evidence="8" id="KW-1185">Reference proteome</keyword>
<feature type="signal peptide" evidence="5">
    <location>
        <begin position="1"/>
        <end position="22"/>
    </location>
</feature>
<dbReference type="InterPro" id="IPR005673">
    <property type="entry name" value="ABC_phos-bd_PstS"/>
</dbReference>
<dbReference type="OrthoDB" id="9801510at2"/>
<dbReference type="InterPro" id="IPR024370">
    <property type="entry name" value="PBP_domain"/>
</dbReference>
<sequence>MKIKRPAAVISLVAAGALTMSACGTDDNTSGSEQQASTANVACEGKESLAASGATSQTNAMTRFINAYESACDGKTLNYNSSGSGAGINDFLGGQTDFAGSDSPLSEEDGEVADAAERCDGNEAWNLPVVFGPIAMTYNLEGVDGVVLDGPTLAKIFSGGITNWNDEEIAKLNEGKQLPDQEITVIFRSDESGTTDNFQKYLETSGGDAWGKGDGKSFAGGVGEGAKGNEGTSAAVKDTPGSITYNEWSYAEQNNLQIAQIINNGGGDPVELTAETAGTAIDAVELEGEGNDLRLNLDSLYGTETEGAYPLVMATYEIVCSKYPNQNVAGAVKSFLGVAISDGQEGLAENGYIPVPEEFQGKLKKAVEAIA</sequence>
<proteinExistence type="inferred from homology"/>
<accession>A0A4R2R4R3</accession>
<evidence type="ECO:0000256" key="2">
    <source>
        <dbReference type="ARBA" id="ARBA00022448"/>
    </source>
</evidence>
<feature type="domain" description="PBP" evidence="6">
    <location>
        <begin position="46"/>
        <end position="342"/>
    </location>
</feature>
<dbReference type="PANTHER" id="PTHR42996:SF1">
    <property type="entry name" value="PHOSPHATE-BINDING PROTEIN PSTS"/>
    <property type="match status" value="1"/>
</dbReference>
<comment type="caution">
    <text evidence="7">The sequence shown here is derived from an EMBL/GenBank/DDBJ whole genome shotgun (WGS) entry which is preliminary data.</text>
</comment>
<organism evidence="7 8">
    <name type="scientific">Tamaricihabitans halophyticus</name>
    <dbReference type="NCBI Taxonomy" id="1262583"/>
    <lineage>
        <taxon>Bacteria</taxon>
        <taxon>Bacillati</taxon>
        <taxon>Actinomycetota</taxon>
        <taxon>Actinomycetes</taxon>
        <taxon>Pseudonocardiales</taxon>
        <taxon>Pseudonocardiaceae</taxon>
        <taxon>Tamaricihabitans</taxon>
    </lineage>
</organism>
<dbReference type="PIRSF" id="PIRSF002756">
    <property type="entry name" value="PstS"/>
    <property type="match status" value="1"/>
</dbReference>
<evidence type="ECO:0000256" key="4">
    <source>
        <dbReference type="PIRNR" id="PIRNR002756"/>
    </source>
</evidence>
<dbReference type="NCBIfam" id="TIGR00975">
    <property type="entry name" value="3a0107s03"/>
    <property type="match status" value="1"/>
</dbReference>
<dbReference type="Gene3D" id="3.40.190.10">
    <property type="entry name" value="Periplasmic binding protein-like II"/>
    <property type="match status" value="2"/>
</dbReference>
<dbReference type="InterPro" id="IPR050962">
    <property type="entry name" value="Phosphate-bind_PstS"/>
</dbReference>